<gene>
    <name evidence="2" type="ORF">HMPREF1092_03269</name>
</gene>
<dbReference type="HOGENOM" id="CLU_2552261_0_0_9"/>
<feature type="transmembrane region" description="Helical" evidence="1">
    <location>
        <begin position="7"/>
        <end position="27"/>
    </location>
</feature>
<dbReference type="EMBL" id="AGYT01000025">
    <property type="protein sequence ID" value="ENY98789.1"/>
    <property type="molecule type" value="Genomic_DNA"/>
</dbReference>
<dbReference type="Proteomes" id="UP000013097">
    <property type="component" value="Unassembled WGS sequence"/>
</dbReference>
<reference evidence="2 3" key="1">
    <citation type="submission" date="2013-01" db="EMBL/GenBank/DDBJ databases">
        <title>The Genome Sequence of Clostridium colicanis 209318.</title>
        <authorList>
            <consortium name="The Broad Institute Genome Sequencing Platform"/>
            <person name="Earl A."/>
            <person name="Ward D."/>
            <person name="Feldgarden M."/>
            <person name="Gevers D."/>
            <person name="Courvalin P."/>
            <person name="Lambert T."/>
            <person name="Walker B."/>
            <person name="Young S.K."/>
            <person name="Zeng Q."/>
            <person name="Gargeya S."/>
            <person name="Fitzgerald M."/>
            <person name="Haas B."/>
            <person name="Abouelleil A."/>
            <person name="Alvarado L."/>
            <person name="Arachchi H.M."/>
            <person name="Berlin A.M."/>
            <person name="Chapman S.B."/>
            <person name="Dewar J."/>
            <person name="Goldberg J."/>
            <person name="Griggs A."/>
            <person name="Gujja S."/>
            <person name="Hansen M."/>
            <person name="Howarth C."/>
            <person name="Imamovic A."/>
            <person name="Larimer J."/>
            <person name="McCowan C."/>
            <person name="Murphy C."/>
            <person name="Neiman D."/>
            <person name="Pearson M."/>
            <person name="Priest M."/>
            <person name="Roberts A."/>
            <person name="Saif S."/>
            <person name="Shea T."/>
            <person name="Sisk P."/>
            <person name="Sykes S."/>
            <person name="Wortman J."/>
            <person name="Nusbaum C."/>
            <person name="Birren B."/>
        </authorList>
    </citation>
    <scope>NUCLEOTIDE SEQUENCE [LARGE SCALE GENOMIC DNA]</scope>
    <source>
        <strain evidence="2 3">209318</strain>
    </source>
</reference>
<organism evidence="2 3">
    <name type="scientific">Clostridium thermobutyricum</name>
    <dbReference type="NCBI Taxonomy" id="29372"/>
    <lineage>
        <taxon>Bacteria</taxon>
        <taxon>Bacillati</taxon>
        <taxon>Bacillota</taxon>
        <taxon>Clostridia</taxon>
        <taxon>Eubacteriales</taxon>
        <taxon>Clostridiaceae</taxon>
        <taxon>Clostridium</taxon>
    </lineage>
</organism>
<name>N9W7E3_9CLOT</name>
<comment type="caution">
    <text evidence="2">The sequence shown here is derived from an EMBL/GenBank/DDBJ whole genome shotgun (WGS) entry which is preliminary data.</text>
</comment>
<proteinExistence type="predicted"/>
<evidence type="ECO:0000313" key="3">
    <source>
        <dbReference type="Proteomes" id="UP000013097"/>
    </source>
</evidence>
<dbReference type="RefSeq" id="WP_002599709.1">
    <property type="nucleotide sequence ID" value="NZ_JADPHC010000008.1"/>
</dbReference>
<keyword evidence="3" id="KW-1185">Reference proteome</keyword>
<keyword evidence="1" id="KW-1133">Transmembrane helix</keyword>
<evidence type="ECO:0000256" key="1">
    <source>
        <dbReference type="SAM" id="Phobius"/>
    </source>
</evidence>
<accession>N9W7E3</accession>
<evidence type="ECO:0000313" key="2">
    <source>
        <dbReference type="EMBL" id="ENY98789.1"/>
    </source>
</evidence>
<protein>
    <submittedName>
        <fullName evidence="2">Uncharacterized protein</fullName>
    </submittedName>
</protein>
<keyword evidence="1" id="KW-0472">Membrane</keyword>
<keyword evidence="1" id="KW-0812">Transmembrane</keyword>
<sequence>MNRKNMVLILISIISIVIIALFASNFIGTNIKFLIILDVVLLMIMSIFMIIYMLINVFKMINILRILKNMFTEKEIEDTRHKSIKHINNNFTK</sequence>
<dbReference type="AlphaFoldDB" id="N9W7E3"/>
<feature type="transmembrane region" description="Helical" evidence="1">
    <location>
        <begin position="33"/>
        <end position="55"/>
    </location>
</feature>